<dbReference type="SMART" id="SM00220">
    <property type="entry name" value="S_TKc"/>
    <property type="match status" value="1"/>
</dbReference>
<organism evidence="13 14">
    <name type="scientific">Cylindrobasidium torrendii FP15055 ss-10</name>
    <dbReference type="NCBI Taxonomy" id="1314674"/>
    <lineage>
        <taxon>Eukaryota</taxon>
        <taxon>Fungi</taxon>
        <taxon>Dikarya</taxon>
        <taxon>Basidiomycota</taxon>
        <taxon>Agaricomycotina</taxon>
        <taxon>Agaricomycetes</taxon>
        <taxon>Agaricomycetidae</taxon>
        <taxon>Agaricales</taxon>
        <taxon>Marasmiineae</taxon>
        <taxon>Physalacriaceae</taxon>
        <taxon>Cylindrobasidium</taxon>
    </lineage>
</organism>
<evidence type="ECO:0000256" key="8">
    <source>
        <dbReference type="ARBA" id="ARBA00047899"/>
    </source>
</evidence>
<evidence type="ECO:0000256" key="7">
    <source>
        <dbReference type="ARBA" id="ARBA00022840"/>
    </source>
</evidence>
<dbReference type="InterPro" id="IPR017441">
    <property type="entry name" value="Protein_kinase_ATP_BS"/>
</dbReference>
<dbReference type="InterPro" id="IPR000719">
    <property type="entry name" value="Prot_kinase_dom"/>
</dbReference>
<keyword evidence="7 10" id="KW-0067">ATP-binding</keyword>
<keyword evidence="3" id="KW-0597">Phosphoprotein</keyword>
<dbReference type="STRING" id="1314674.A0A0D7B101"/>
<evidence type="ECO:0000259" key="12">
    <source>
        <dbReference type="PROSITE" id="PS50011"/>
    </source>
</evidence>
<dbReference type="GO" id="GO:0005524">
    <property type="term" value="F:ATP binding"/>
    <property type="evidence" value="ECO:0007669"/>
    <property type="project" value="UniProtKB-UniRule"/>
</dbReference>
<comment type="catalytic activity">
    <reaction evidence="8">
        <text>L-threonyl-[protein] + ATP = O-phospho-L-threonyl-[protein] + ADP + H(+)</text>
        <dbReference type="Rhea" id="RHEA:46608"/>
        <dbReference type="Rhea" id="RHEA-COMP:11060"/>
        <dbReference type="Rhea" id="RHEA-COMP:11605"/>
        <dbReference type="ChEBI" id="CHEBI:15378"/>
        <dbReference type="ChEBI" id="CHEBI:30013"/>
        <dbReference type="ChEBI" id="CHEBI:30616"/>
        <dbReference type="ChEBI" id="CHEBI:61977"/>
        <dbReference type="ChEBI" id="CHEBI:456216"/>
        <dbReference type="EC" id="2.7.11.1"/>
    </reaction>
</comment>
<keyword evidence="2 11" id="KW-0723">Serine/threonine-protein kinase</keyword>
<dbReference type="GO" id="GO:0004674">
    <property type="term" value="F:protein serine/threonine kinase activity"/>
    <property type="evidence" value="ECO:0007669"/>
    <property type="project" value="UniProtKB-KW"/>
</dbReference>
<dbReference type="GO" id="GO:0007010">
    <property type="term" value="P:cytoskeleton organization"/>
    <property type="evidence" value="ECO:0007669"/>
    <property type="project" value="UniProtKB-ARBA"/>
</dbReference>
<evidence type="ECO:0000313" key="14">
    <source>
        <dbReference type="Proteomes" id="UP000054007"/>
    </source>
</evidence>
<proteinExistence type="inferred from homology"/>
<dbReference type="InterPro" id="IPR045270">
    <property type="entry name" value="STKc_AGC"/>
</dbReference>
<dbReference type="Proteomes" id="UP000054007">
    <property type="component" value="Unassembled WGS sequence"/>
</dbReference>
<keyword evidence="5 10" id="KW-0547">Nucleotide-binding</keyword>
<evidence type="ECO:0000256" key="5">
    <source>
        <dbReference type="ARBA" id="ARBA00022741"/>
    </source>
</evidence>
<dbReference type="PROSITE" id="PS00108">
    <property type="entry name" value="PROTEIN_KINASE_ST"/>
    <property type="match status" value="1"/>
</dbReference>
<evidence type="ECO:0000313" key="13">
    <source>
        <dbReference type="EMBL" id="KIY64298.1"/>
    </source>
</evidence>
<name>A0A0D7B101_9AGAR</name>
<evidence type="ECO:0000256" key="10">
    <source>
        <dbReference type="PROSITE-ProRule" id="PRU10141"/>
    </source>
</evidence>
<dbReference type="PROSITE" id="PS50011">
    <property type="entry name" value="PROTEIN_KINASE_DOM"/>
    <property type="match status" value="1"/>
</dbReference>
<keyword evidence="6 13" id="KW-0418">Kinase</keyword>
<dbReference type="EMBL" id="KN880643">
    <property type="protein sequence ID" value="KIY64298.1"/>
    <property type="molecule type" value="Genomic_DNA"/>
</dbReference>
<evidence type="ECO:0000256" key="9">
    <source>
        <dbReference type="ARBA" id="ARBA00048679"/>
    </source>
</evidence>
<dbReference type="Gene3D" id="1.10.510.10">
    <property type="entry name" value="Transferase(Phosphotransferase) domain 1"/>
    <property type="match status" value="1"/>
</dbReference>
<comment type="similarity">
    <text evidence="11">Belongs to the protein kinase superfamily.</text>
</comment>
<dbReference type="PANTHER" id="PTHR24356">
    <property type="entry name" value="SERINE/THREONINE-PROTEIN KINASE"/>
    <property type="match status" value="1"/>
</dbReference>
<dbReference type="InterPro" id="IPR011009">
    <property type="entry name" value="Kinase-like_dom_sf"/>
</dbReference>
<dbReference type="EC" id="2.7.11.1" evidence="1"/>
<dbReference type="InterPro" id="IPR050236">
    <property type="entry name" value="Ser_Thr_kinase_AGC"/>
</dbReference>
<comment type="catalytic activity">
    <reaction evidence="9">
        <text>L-seryl-[protein] + ATP = O-phospho-L-seryl-[protein] + ADP + H(+)</text>
        <dbReference type="Rhea" id="RHEA:17989"/>
        <dbReference type="Rhea" id="RHEA-COMP:9863"/>
        <dbReference type="Rhea" id="RHEA-COMP:11604"/>
        <dbReference type="ChEBI" id="CHEBI:15378"/>
        <dbReference type="ChEBI" id="CHEBI:29999"/>
        <dbReference type="ChEBI" id="CHEBI:30616"/>
        <dbReference type="ChEBI" id="CHEBI:83421"/>
        <dbReference type="ChEBI" id="CHEBI:456216"/>
        <dbReference type="EC" id="2.7.11.1"/>
    </reaction>
</comment>
<accession>A0A0D7B101</accession>
<feature type="non-terminal residue" evidence="13">
    <location>
        <position position="1"/>
    </location>
</feature>
<dbReference type="PROSITE" id="PS00107">
    <property type="entry name" value="PROTEIN_KINASE_ATP"/>
    <property type="match status" value="1"/>
</dbReference>
<sequence length="322" mass="36231">RVGLGDFGLIRVLGKGSMGKVILARKKDTSRLYALKCVNRNYILNDGLCKYVIEEQAILKHISTERDDSDGPTSLHPFVAKMQFSFADSHHLVFVMDVYSGGDLEKLLREKKYFNAALTRFYAMEIVSALEYLNENGIVHRDLKPANILLDCDGHVVVADFGLSKRLTSEAPTSNLPCGSTRYMSPEVIARNAYSYSPDWWALGVMIYEMLTGKLPFPSPPDESSYTLMDKICQSEVVIPKKLPVHTKDIIARLLDHNVVTRLSRLDIKKHPYFQRVDWSKVRAKGYSRTSISVTIIPTNDTFSNTRSKGGKYPGYVASQVP</sequence>
<dbReference type="PANTHER" id="PTHR24356:SF407">
    <property type="entry name" value="RAC SERINE_THREONINE-PROTEIN KINASE"/>
    <property type="match status" value="1"/>
</dbReference>
<keyword evidence="4" id="KW-0808">Transferase</keyword>
<protein>
    <recommendedName>
        <fullName evidence="1">non-specific serine/threonine protein kinase</fullName>
        <ecNumber evidence="1">2.7.11.1</ecNumber>
    </recommendedName>
</protein>
<dbReference type="CDD" id="cd05123">
    <property type="entry name" value="STKc_AGC"/>
    <property type="match status" value="1"/>
</dbReference>
<feature type="binding site" evidence="10">
    <location>
        <position position="36"/>
    </location>
    <ligand>
        <name>ATP</name>
        <dbReference type="ChEBI" id="CHEBI:30616"/>
    </ligand>
</feature>
<dbReference type="InterPro" id="IPR008271">
    <property type="entry name" value="Ser/Thr_kinase_AS"/>
</dbReference>
<evidence type="ECO:0000256" key="6">
    <source>
        <dbReference type="ARBA" id="ARBA00022777"/>
    </source>
</evidence>
<dbReference type="SUPFAM" id="SSF56112">
    <property type="entry name" value="Protein kinase-like (PK-like)"/>
    <property type="match status" value="1"/>
</dbReference>
<gene>
    <name evidence="13" type="ORF">CYLTODRAFT_358626</name>
</gene>
<evidence type="ECO:0000256" key="2">
    <source>
        <dbReference type="ARBA" id="ARBA00022527"/>
    </source>
</evidence>
<dbReference type="AlphaFoldDB" id="A0A0D7B101"/>
<dbReference type="GO" id="GO:0035556">
    <property type="term" value="P:intracellular signal transduction"/>
    <property type="evidence" value="ECO:0007669"/>
    <property type="project" value="TreeGrafter"/>
</dbReference>
<feature type="domain" description="Protein kinase" evidence="12">
    <location>
        <begin position="7"/>
        <end position="274"/>
    </location>
</feature>
<dbReference type="FunFam" id="1.10.510.10:FF:000024">
    <property type="entry name" value="Probable serine/threonine-protein kinase cot-1"/>
    <property type="match status" value="1"/>
</dbReference>
<evidence type="ECO:0000256" key="3">
    <source>
        <dbReference type="ARBA" id="ARBA00022553"/>
    </source>
</evidence>
<keyword evidence="14" id="KW-1185">Reference proteome</keyword>
<dbReference type="Pfam" id="PF00069">
    <property type="entry name" value="Pkinase"/>
    <property type="match status" value="1"/>
</dbReference>
<dbReference type="Gene3D" id="3.30.200.20">
    <property type="entry name" value="Phosphorylase Kinase, domain 1"/>
    <property type="match status" value="1"/>
</dbReference>
<dbReference type="OrthoDB" id="63267at2759"/>
<evidence type="ECO:0000256" key="4">
    <source>
        <dbReference type="ARBA" id="ARBA00022679"/>
    </source>
</evidence>
<evidence type="ECO:0000256" key="11">
    <source>
        <dbReference type="RuleBase" id="RU000304"/>
    </source>
</evidence>
<reference evidence="13 14" key="1">
    <citation type="journal article" date="2015" name="Fungal Genet. Biol.">
        <title>Evolution of novel wood decay mechanisms in Agaricales revealed by the genome sequences of Fistulina hepatica and Cylindrobasidium torrendii.</title>
        <authorList>
            <person name="Floudas D."/>
            <person name="Held B.W."/>
            <person name="Riley R."/>
            <person name="Nagy L.G."/>
            <person name="Koehler G."/>
            <person name="Ransdell A.S."/>
            <person name="Younus H."/>
            <person name="Chow J."/>
            <person name="Chiniquy J."/>
            <person name="Lipzen A."/>
            <person name="Tritt A."/>
            <person name="Sun H."/>
            <person name="Haridas S."/>
            <person name="LaButti K."/>
            <person name="Ohm R.A."/>
            <person name="Kues U."/>
            <person name="Blanchette R.A."/>
            <person name="Grigoriev I.V."/>
            <person name="Minto R.E."/>
            <person name="Hibbett D.S."/>
        </authorList>
    </citation>
    <scope>NUCLEOTIDE SEQUENCE [LARGE SCALE GENOMIC DNA]</scope>
    <source>
        <strain evidence="13 14">FP15055 ss-10</strain>
    </source>
</reference>
<evidence type="ECO:0000256" key="1">
    <source>
        <dbReference type="ARBA" id="ARBA00012513"/>
    </source>
</evidence>